<protein>
    <submittedName>
        <fullName evidence="3">TolC family protein</fullName>
    </submittedName>
</protein>
<feature type="chain" id="PRO_5045927534" evidence="2">
    <location>
        <begin position="34"/>
        <end position="430"/>
    </location>
</feature>
<dbReference type="InterPro" id="IPR003423">
    <property type="entry name" value="OMP_efflux"/>
</dbReference>
<evidence type="ECO:0000256" key="2">
    <source>
        <dbReference type="SAM" id="SignalP"/>
    </source>
</evidence>
<dbReference type="Proteomes" id="UP001595961">
    <property type="component" value="Unassembled WGS sequence"/>
</dbReference>
<dbReference type="PANTHER" id="PTHR30203">
    <property type="entry name" value="OUTER MEMBRANE CATION EFFLUX PROTEIN"/>
    <property type="match status" value="1"/>
</dbReference>
<keyword evidence="4" id="KW-1185">Reference proteome</keyword>
<dbReference type="SUPFAM" id="SSF56954">
    <property type="entry name" value="Outer membrane efflux proteins (OEP)"/>
    <property type="match status" value="1"/>
</dbReference>
<proteinExistence type="inferred from homology"/>
<comment type="caution">
    <text evidence="3">The sequence shown here is derived from an EMBL/GenBank/DDBJ whole genome shotgun (WGS) entry which is preliminary data.</text>
</comment>
<gene>
    <name evidence="3" type="ORF">ACFO5W_11450</name>
</gene>
<dbReference type="InterPro" id="IPR010131">
    <property type="entry name" value="MdtP/NodT-like"/>
</dbReference>
<name>A0ABV9C2V4_9GAMM</name>
<evidence type="ECO:0000313" key="3">
    <source>
        <dbReference type="EMBL" id="MFC4527248.1"/>
    </source>
</evidence>
<comment type="similarity">
    <text evidence="1">Belongs to the outer membrane factor (OMF) (TC 1.B.17) family.</text>
</comment>
<reference evidence="4" key="1">
    <citation type="journal article" date="2019" name="Int. J. Syst. Evol. Microbiol.">
        <title>The Global Catalogue of Microorganisms (GCM) 10K type strain sequencing project: providing services to taxonomists for standard genome sequencing and annotation.</title>
        <authorList>
            <consortium name="The Broad Institute Genomics Platform"/>
            <consortium name="The Broad Institute Genome Sequencing Center for Infectious Disease"/>
            <person name="Wu L."/>
            <person name="Ma J."/>
        </authorList>
    </citation>
    <scope>NUCLEOTIDE SEQUENCE [LARGE SCALE GENOMIC DNA]</scope>
    <source>
        <strain evidence="4">CCM 4481</strain>
    </source>
</reference>
<feature type="signal peptide" evidence="2">
    <location>
        <begin position="1"/>
        <end position="33"/>
    </location>
</feature>
<dbReference type="EMBL" id="JBHSGA010000017">
    <property type="protein sequence ID" value="MFC4527248.1"/>
    <property type="molecule type" value="Genomic_DNA"/>
</dbReference>
<evidence type="ECO:0000313" key="4">
    <source>
        <dbReference type="Proteomes" id="UP001595961"/>
    </source>
</evidence>
<dbReference type="Pfam" id="PF02321">
    <property type="entry name" value="OEP"/>
    <property type="match status" value="2"/>
</dbReference>
<evidence type="ECO:0000256" key="1">
    <source>
        <dbReference type="ARBA" id="ARBA00007613"/>
    </source>
</evidence>
<keyword evidence="2" id="KW-0732">Signal</keyword>
<dbReference type="PANTHER" id="PTHR30203:SF24">
    <property type="entry name" value="BLR4935 PROTEIN"/>
    <property type="match status" value="1"/>
</dbReference>
<dbReference type="Gene3D" id="1.20.1600.10">
    <property type="entry name" value="Outer membrane efflux proteins (OEP)"/>
    <property type="match status" value="1"/>
</dbReference>
<dbReference type="RefSeq" id="WP_266149218.1">
    <property type="nucleotide sequence ID" value="NZ_CP064028.1"/>
</dbReference>
<accession>A0ABV9C2V4</accession>
<organism evidence="3 4">
    <name type="scientific">Dyella halodurans</name>
    <dbReference type="NCBI Taxonomy" id="1920171"/>
    <lineage>
        <taxon>Bacteria</taxon>
        <taxon>Pseudomonadati</taxon>
        <taxon>Pseudomonadota</taxon>
        <taxon>Gammaproteobacteria</taxon>
        <taxon>Lysobacterales</taxon>
        <taxon>Rhodanobacteraceae</taxon>
        <taxon>Dyella</taxon>
    </lineage>
</organism>
<sequence length="430" mass="46839">MFSHRMLTRALPARRWLCHGCIALFLVASSAWADQPTTALSLEAATRRATEHAPLLDARLASQDAAREEAGRAGALPDPQLAVGIEDLAIHGPGAFTAGGDPQTQRTVGLTQVLPSRAKRQAQRDLAGAHVEQATSTTVMTQLAIKQQVAAAWINAWGAHHEIEMLQAMRREWAVDVAVAEARLRGGTGSAADVLAMRTEALDLENRIDDATSREYQARAALGRWLGTPVKEPLADAPDFSVLPHDEASLLASLDQQGNLLDWPAREHAAEAAVEVAKAEKHPEWSVGFTYGSRVRGLSDMVSLQVGVSLPLFTHNRQDRGISARADDLDAVRAEHDDARRQQAEAVQAAWAQWDALGRQARRHLDQLLPQANDRAALALATYRGGGDIQPLLEARRDEISHHTDYARMLTEYGRAWAALTYLLPEGNTP</sequence>